<proteinExistence type="predicted"/>
<dbReference type="PANTHER" id="PTHR43173:SF33">
    <property type="entry name" value="ASCUS WALL ENDO-1,3-ALPHA-GLUCANASE-RELATED"/>
    <property type="match status" value="1"/>
</dbReference>
<sequence>MKLTGSLLAVGLSVLYGACQVQAAAVFAHFIVGNAPNYNLDTWRRDMQLAQDAHIDAFAMNVATGDASIYNSLALAFDAARLQNFKLFLSFDYLGGSAGPWGKGQVLDLASTYFARGEYLKYNGKPLASTFEGADQAGDWVDIKRQTGCFFLPDWSSRGARGALDLQGGVADGLFAWTAWPWGNRDMDSNTDASYDEALRGQNKPYMMAVSPWFYTNLPGWSKNWLWRGDDLWTDRWNQIIEHQPEFVEIITWNDYGESSHISPLYDNAMGLFNYGKAPFNYAQDMPHDGWRQFLPFLIDTYKGARPAITKEGLTSWYRTSPAAACSDGGTPGNTASQMQLEFSAAQVSQDRVFYSALLASDAQVEVTIGGRTQAGSWKHRPDGGVGVYHGGVEFGGRTGDVVIRVFRGGSTIAQINGRSVSPDNCRNGLTNWNAWVGSAMSSASIPAAAAPGTPAKQPFRWNDGDVPQYCVEGHSSGDGRLDGLCRWSCGLGFCPIHACTCTRQGTSQPSAPGWVNVPATGADGVSDFGLCDFACHHGNCPGDVCRRL</sequence>
<dbReference type="InterPro" id="IPR005197">
    <property type="entry name" value="Glyco_hydro_71"/>
</dbReference>
<evidence type="ECO:0000313" key="2">
    <source>
        <dbReference type="EMBL" id="KAK3377089.1"/>
    </source>
</evidence>
<keyword evidence="3" id="KW-1185">Reference proteome</keyword>
<dbReference type="AlphaFoldDB" id="A0AAE0KIF6"/>
<keyword evidence="2" id="KW-0378">Hydrolase</keyword>
<evidence type="ECO:0000256" key="1">
    <source>
        <dbReference type="SAM" id="SignalP"/>
    </source>
</evidence>
<dbReference type="InterPro" id="IPR051130">
    <property type="entry name" value="Mito_struct-func_regulator"/>
</dbReference>
<dbReference type="Proteomes" id="UP001287356">
    <property type="component" value="Unassembled WGS sequence"/>
</dbReference>
<keyword evidence="1" id="KW-0732">Signal</keyword>
<dbReference type="PANTHER" id="PTHR43173">
    <property type="entry name" value="ABC1 FAMILY PROTEIN"/>
    <property type="match status" value="1"/>
</dbReference>
<reference evidence="2" key="2">
    <citation type="submission" date="2023-06" db="EMBL/GenBank/DDBJ databases">
        <authorList>
            <consortium name="Lawrence Berkeley National Laboratory"/>
            <person name="Haridas S."/>
            <person name="Hensen N."/>
            <person name="Bonometti L."/>
            <person name="Westerberg I."/>
            <person name="Brannstrom I.O."/>
            <person name="Guillou S."/>
            <person name="Cros-Aarteil S."/>
            <person name="Calhoun S."/>
            <person name="Kuo A."/>
            <person name="Mondo S."/>
            <person name="Pangilinan J."/>
            <person name="Riley R."/>
            <person name="Labutti K."/>
            <person name="Andreopoulos B."/>
            <person name="Lipzen A."/>
            <person name="Chen C."/>
            <person name="Yanf M."/>
            <person name="Daum C."/>
            <person name="Ng V."/>
            <person name="Clum A."/>
            <person name="Steindorff A."/>
            <person name="Ohm R."/>
            <person name="Martin F."/>
            <person name="Silar P."/>
            <person name="Natvig D."/>
            <person name="Lalanne C."/>
            <person name="Gautier V."/>
            <person name="Ament-Velasquez S.L."/>
            <person name="Kruys A."/>
            <person name="Hutchinson M.I."/>
            <person name="Powell A.J."/>
            <person name="Barry K."/>
            <person name="Miller A.N."/>
            <person name="Grigoriev I.V."/>
            <person name="Debuchy R."/>
            <person name="Gladieux P."/>
            <person name="Thoren M.H."/>
            <person name="Johannesson H."/>
        </authorList>
    </citation>
    <scope>NUCLEOTIDE SEQUENCE</scope>
    <source>
        <strain evidence="2">CBS 958.72</strain>
    </source>
</reference>
<name>A0AAE0KIF6_9PEZI</name>
<dbReference type="GO" id="GO:0051118">
    <property type="term" value="F:glucan endo-1,3-alpha-glucosidase activity"/>
    <property type="evidence" value="ECO:0007669"/>
    <property type="project" value="InterPro"/>
</dbReference>
<dbReference type="EMBL" id="JAULSN010000003">
    <property type="protein sequence ID" value="KAK3377089.1"/>
    <property type="molecule type" value="Genomic_DNA"/>
</dbReference>
<dbReference type="Gene3D" id="3.20.20.80">
    <property type="entry name" value="Glycosidases"/>
    <property type="match status" value="1"/>
</dbReference>
<accession>A0AAE0KIF6</accession>
<dbReference type="CDD" id="cd11577">
    <property type="entry name" value="GH71"/>
    <property type="match status" value="1"/>
</dbReference>
<reference evidence="2" key="1">
    <citation type="journal article" date="2023" name="Mol. Phylogenet. Evol.">
        <title>Genome-scale phylogeny and comparative genomics of the fungal order Sordariales.</title>
        <authorList>
            <person name="Hensen N."/>
            <person name="Bonometti L."/>
            <person name="Westerberg I."/>
            <person name="Brannstrom I.O."/>
            <person name="Guillou S."/>
            <person name="Cros-Aarteil S."/>
            <person name="Calhoun S."/>
            <person name="Haridas S."/>
            <person name="Kuo A."/>
            <person name="Mondo S."/>
            <person name="Pangilinan J."/>
            <person name="Riley R."/>
            <person name="LaButti K."/>
            <person name="Andreopoulos B."/>
            <person name="Lipzen A."/>
            <person name="Chen C."/>
            <person name="Yan M."/>
            <person name="Daum C."/>
            <person name="Ng V."/>
            <person name="Clum A."/>
            <person name="Steindorff A."/>
            <person name="Ohm R.A."/>
            <person name="Martin F."/>
            <person name="Silar P."/>
            <person name="Natvig D.O."/>
            <person name="Lalanne C."/>
            <person name="Gautier V."/>
            <person name="Ament-Velasquez S.L."/>
            <person name="Kruys A."/>
            <person name="Hutchinson M.I."/>
            <person name="Powell A.J."/>
            <person name="Barry K."/>
            <person name="Miller A.N."/>
            <person name="Grigoriev I.V."/>
            <person name="Debuchy R."/>
            <person name="Gladieux P."/>
            <person name="Hiltunen Thoren M."/>
            <person name="Johannesson H."/>
        </authorList>
    </citation>
    <scope>NUCLEOTIDE SEQUENCE</scope>
    <source>
        <strain evidence="2">CBS 958.72</strain>
    </source>
</reference>
<gene>
    <name evidence="2" type="ORF">B0T24DRAFT_592717</name>
</gene>
<protein>
    <submittedName>
        <fullName evidence="2">Glycoside hydrolase family 71 protein</fullName>
    </submittedName>
</protein>
<evidence type="ECO:0000313" key="3">
    <source>
        <dbReference type="Proteomes" id="UP001287356"/>
    </source>
</evidence>
<dbReference type="Pfam" id="PF03659">
    <property type="entry name" value="Glyco_hydro_71"/>
    <property type="match status" value="1"/>
</dbReference>
<comment type="caution">
    <text evidence="2">The sequence shown here is derived from an EMBL/GenBank/DDBJ whole genome shotgun (WGS) entry which is preliminary data.</text>
</comment>
<feature type="signal peptide" evidence="1">
    <location>
        <begin position="1"/>
        <end position="23"/>
    </location>
</feature>
<feature type="chain" id="PRO_5042276199" evidence="1">
    <location>
        <begin position="24"/>
        <end position="549"/>
    </location>
</feature>
<organism evidence="2 3">
    <name type="scientific">Lasiosphaeria ovina</name>
    <dbReference type="NCBI Taxonomy" id="92902"/>
    <lineage>
        <taxon>Eukaryota</taxon>
        <taxon>Fungi</taxon>
        <taxon>Dikarya</taxon>
        <taxon>Ascomycota</taxon>
        <taxon>Pezizomycotina</taxon>
        <taxon>Sordariomycetes</taxon>
        <taxon>Sordariomycetidae</taxon>
        <taxon>Sordariales</taxon>
        <taxon>Lasiosphaeriaceae</taxon>
        <taxon>Lasiosphaeria</taxon>
    </lineage>
</organism>